<evidence type="ECO:0000313" key="3">
    <source>
        <dbReference type="Proteomes" id="UP001066276"/>
    </source>
</evidence>
<keyword evidence="1" id="KW-1133">Transmembrane helix</keyword>
<protein>
    <submittedName>
        <fullName evidence="2">Uncharacterized protein</fullName>
    </submittedName>
</protein>
<dbReference type="AlphaFoldDB" id="A0AAV7WWK5"/>
<evidence type="ECO:0000256" key="1">
    <source>
        <dbReference type="SAM" id="Phobius"/>
    </source>
</evidence>
<gene>
    <name evidence="2" type="ORF">NDU88_006090</name>
</gene>
<keyword evidence="1" id="KW-0812">Transmembrane</keyword>
<dbReference type="EMBL" id="JANPWB010000001">
    <property type="protein sequence ID" value="KAJ1218512.1"/>
    <property type="molecule type" value="Genomic_DNA"/>
</dbReference>
<reference evidence="2" key="1">
    <citation type="journal article" date="2022" name="bioRxiv">
        <title>Sequencing and chromosome-scale assembly of the giantPleurodeles waltlgenome.</title>
        <authorList>
            <person name="Brown T."/>
            <person name="Elewa A."/>
            <person name="Iarovenko S."/>
            <person name="Subramanian E."/>
            <person name="Araus A.J."/>
            <person name="Petzold A."/>
            <person name="Susuki M."/>
            <person name="Suzuki K.-i.T."/>
            <person name="Hayashi T."/>
            <person name="Toyoda A."/>
            <person name="Oliveira C."/>
            <person name="Osipova E."/>
            <person name="Leigh N.D."/>
            <person name="Simon A."/>
            <person name="Yun M.H."/>
        </authorList>
    </citation>
    <scope>NUCLEOTIDE SEQUENCE</scope>
    <source>
        <strain evidence="2">20211129_DDA</strain>
        <tissue evidence="2">Liver</tissue>
    </source>
</reference>
<accession>A0AAV7WWK5</accession>
<proteinExistence type="predicted"/>
<keyword evidence="3" id="KW-1185">Reference proteome</keyword>
<name>A0AAV7WWK5_PLEWA</name>
<organism evidence="2 3">
    <name type="scientific">Pleurodeles waltl</name>
    <name type="common">Iberian ribbed newt</name>
    <dbReference type="NCBI Taxonomy" id="8319"/>
    <lineage>
        <taxon>Eukaryota</taxon>
        <taxon>Metazoa</taxon>
        <taxon>Chordata</taxon>
        <taxon>Craniata</taxon>
        <taxon>Vertebrata</taxon>
        <taxon>Euteleostomi</taxon>
        <taxon>Amphibia</taxon>
        <taxon>Batrachia</taxon>
        <taxon>Caudata</taxon>
        <taxon>Salamandroidea</taxon>
        <taxon>Salamandridae</taxon>
        <taxon>Pleurodelinae</taxon>
        <taxon>Pleurodeles</taxon>
    </lineage>
</organism>
<feature type="transmembrane region" description="Helical" evidence="1">
    <location>
        <begin position="9"/>
        <end position="30"/>
    </location>
</feature>
<keyword evidence="1" id="KW-0472">Membrane</keyword>
<evidence type="ECO:0000313" key="2">
    <source>
        <dbReference type="EMBL" id="KAJ1218512.1"/>
    </source>
</evidence>
<sequence length="89" mass="9912">MDPDVVSRLILVCPALVALFLTVPFVWFTLSGSCCRASSVRTVLWSLMLAVEPGGTRFARGTARLREGRLEEAVRRRLDIVLSCFNKLT</sequence>
<dbReference type="Proteomes" id="UP001066276">
    <property type="component" value="Chromosome 1_1"/>
</dbReference>
<comment type="caution">
    <text evidence="2">The sequence shown here is derived from an EMBL/GenBank/DDBJ whole genome shotgun (WGS) entry which is preliminary data.</text>
</comment>